<name>A0AAE3SJA7_9BACT</name>
<accession>A0AAE3SJA7</accession>
<keyword evidence="3" id="KW-1185">Reference proteome</keyword>
<dbReference type="EMBL" id="JAPDPI010000009">
    <property type="protein sequence ID" value="MCW3805208.1"/>
    <property type="molecule type" value="Genomic_DNA"/>
</dbReference>
<reference evidence="2" key="1">
    <citation type="submission" date="2022-10" db="EMBL/GenBank/DDBJ databases">
        <authorList>
            <person name="Yu W.X."/>
        </authorList>
    </citation>
    <scope>NUCLEOTIDE SEQUENCE</scope>
    <source>
        <strain evidence="2">D04</strain>
    </source>
</reference>
<dbReference type="AlphaFoldDB" id="A0AAE3SJA7"/>
<feature type="signal peptide" evidence="1">
    <location>
        <begin position="1"/>
        <end position="20"/>
    </location>
</feature>
<organism evidence="2 3">
    <name type="scientific">Plebeiibacterium marinum</name>
    <dbReference type="NCBI Taxonomy" id="2992111"/>
    <lineage>
        <taxon>Bacteria</taxon>
        <taxon>Pseudomonadati</taxon>
        <taxon>Bacteroidota</taxon>
        <taxon>Bacteroidia</taxon>
        <taxon>Marinilabiliales</taxon>
        <taxon>Marinilabiliaceae</taxon>
        <taxon>Plebeiibacterium</taxon>
    </lineage>
</organism>
<protein>
    <recommendedName>
        <fullName evidence="4">Lipoprotein</fullName>
    </recommendedName>
</protein>
<feature type="chain" id="PRO_5042084703" description="Lipoprotein" evidence="1">
    <location>
        <begin position="21"/>
        <end position="156"/>
    </location>
</feature>
<evidence type="ECO:0000313" key="2">
    <source>
        <dbReference type="EMBL" id="MCW3805208.1"/>
    </source>
</evidence>
<evidence type="ECO:0000313" key="3">
    <source>
        <dbReference type="Proteomes" id="UP001207408"/>
    </source>
</evidence>
<evidence type="ECO:0008006" key="4">
    <source>
        <dbReference type="Google" id="ProtNLM"/>
    </source>
</evidence>
<proteinExistence type="predicted"/>
<dbReference type="RefSeq" id="WP_301198504.1">
    <property type="nucleotide sequence ID" value="NZ_JAPDPI010000009.1"/>
</dbReference>
<keyword evidence="1" id="KW-0732">Signal</keyword>
<dbReference type="PROSITE" id="PS51257">
    <property type="entry name" value="PROKAR_LIPOPROTEIN"/>
    <property type="match status" value="1"/>
</dbReference>
<sequence length="156" mass="19089">MRKKINYLSLLVFFTLCACSDDVKFETSTGIKKYYHWGHKYRDFYLVSNYDDSKYSKIEELVSYEFNKILKANDSIELVHFSFYKRNWNTSRFLNDDPFGHHSPLLPENDNKYGEYFIDWIYYERFKKPNIWIYHSMKTAITDTIEMKIMDKKFMH</sequence>
<evidence type="ECO:0000256" key="1">
    <source>
        <dbReference type="SAM" id="SignalP"/>
    </source>
</evidence>
<dbReference type="Proteomes" id="UP001207408">
    <property type="component" value="Unassembled WGS sequence"/>
</dbReference>
<gene>
    <name evidence="2" type="ORF">OM074_06190</name>
</gene>
<comment type="caution">
    <text evidence="2">The sequence shown here is derived from an EMBL/GenBank/DDBJ whole genome shotgun (WGS) entry which is preliminary data.</text>
</comment>